<sequence length="237" mass="26397">MSQRRRSVLLSQLVIERPGSPQTAILNELRRVILDGAAPPGTPIPLGDVADLFGVSHIPVRESLKTLIGEGLVDHRLNVGYAVAQLTPDELREIYIVRESLETAALSAAIEFATAADHREATEANVALEQALRDDDPHAYHRHSRRFHLALTRPSKMLRLLHMLESAWNMTEPVQPMVHSTGQDRMALHDDHKQMLDAFVAGDLRRLLMTAEAHHRRLNSVIAKLPTHTGLLASEDI</sequence>
<dbReference type="Gene3D" id="1.10.10.10">
    <property type="entry name" value="Winged helix-like DNA-binding domain superfamily/Winged helix DNA-binding domain"/>
    <property type="match status" value="1"/>
</dbReference>
<comment type="caution">
    <text evidence="5">The sequence shown here is derived from an EMBL/GenBank/DDBJ whole genome shotgun (WGS) entry which is preliminary data.</text>
</comment>
<dbReference type="EMBL" id="VCQU01000002">
    <property type="protein sequence ID" value="NMN94997.1"/>
    <property type="molecule type" value="Genomic_DNA"/>
</dbReference>
<dbReference type="Proteomes" id="UP000535543">
    <property type="component" value="Unassembled WGS sequence"/>
</dbReference>
<dbReference type="SUPFAM" id="SSF48008">
    <property type="entry name" value="GntR ligand-binding domain-like"/>
    <property type="match status" value="1"/>
</dbReference>
<dbReference type="PROSITE" id="PS50949">
    <property type="entry name" value="HTH_GNTR"/>
    <property type="match status" value="1"/>
</dbReference>
<dbReference type="Pfam" id="PF00392">
    <property type="entry name" value="GntR"/>
    <property type="match status" value="1"/>
</dbReference>
<dbReference type="SMART" id="SM00345">
    <property type="entry name" value="HTH_GNTR"/>
    <property type="match status" value="1"/>
</dbReference>
<accession>A0A848KGE6</accession>
<dbReference type="PANTHER" id="PTHR43537:SF24">
    <property type="entry name" value="GLUCONATE OPERON TRANSCRIPTIONAL REPRESSOR"/>
    <property type="match status" value="1"/>
</dbReference>
<evidence type="ECO:0000256" key="3">
    <source>
        <dbReference type="ARBA" id="ARBA00023163"/>
    </source>
</evidence>
<evidence type="ECO:0000256" key="1">
    <source>
        <dbReference type="ARBA" id="ARBA00023015"/>
    </source>
</evidence>
<evidence type="ECO:0000259" key="4">
    <source>
        <dbReference type="PROSITE" id="PS50949"/>
    </source>
</evidence>
<name>A0A848KGE6_9NOCA</name>
<dbReference type="RefSeq" id="WP_169585703.1">
    <property type="nucleotide sequence ID" value="NZ_VCQU01000002.1"/>
</dbReference>
<dbReference type="SMART" id="SM00895">
    <property type="entry name" value="FCD"/>
    <property type="match status" value="1"/>
</dbReference>
<protein>
    <submittedName>
        <fullName evidence="5">GntR family transcriptional regulator</fullName>
    </submittedName>
</protein>
<dbReference type="Pfam" id="PF07729">
    <property type="entry name" value="FCD"/>
    <property type="match status" value="1"/>
</dbReference>
<dbReference type="PANTHER" id="PTHR43537">
    <property type="entry name" value="TRANSCRIPTIONAL REGULATOR, GNTR FAMILY"/>
    <property type="match status" value="1"/>
</dbReference>
<dbReference type="InterPro" id="IPR000524">
    <property type="entry name" value="Tscrpt_reg_HTH_GntR"/>
</dbReference>
<keyword evidence="6" id="KW-1185">Reference proteome</keyword>
<dbReference type="SUPFAM" id="SSF46785">
    <property type="entry name" value="Winged helix' DNA-binding domain"/>
    <property type="match status" value="1"/>
</dbReference>
<dbReference type="InterPro" id="IPR008920">
    <property type="entry name" value="TF_FadR/GntR_C"/>
</dbReference>
<evidence type="ECO:0000256" key="2">
    <source>
        <dbReference type="ARBA" id="ARBA00023125"/>
    </source>
</evidence>
<organism evidence="5 6">
    <name type="scientific">Antrihabitans stalactiti</name>
    <dbReference type="NCBI Taxonomy" id="2584121"/>
    <lineage>
        <taxon>Bacteria</taxon>
        <taxon>Bacillati</taxon>
        <taxon>Actinomycetota</taxon>
        <taxon>Actinomycetes</taxon>
        <taxon>Mycobacteriales</taxon>
        <taxon>Nocardiaceae</taxon>
        <taxon>Antrihabitans</taxon>
    </lineage>
</organism>
<evidence type="ECO:0000313" key="6">
    <source>
        <dbReference type="Proteomes" id="UP000535543"/>
    </source>
</evidence>
<keyword evidence="3" id="KW-0804">Transcription</keyword>
<gene>
    <name evidence="5" type="ORF">FGL95_08115</name>
</gene>
<dbReference type="AlphaFoldDB" id="A0A848KGE6"/>
<dbReference type="InterPro" id="IPR036390">
    <property type="entry name" value="WH_DNA-bd_sf"/>
</dbReference>
<feature type="domain" description="HTH gntR-type" evidence="4">
    <location>
        <begin position="19"/>
        <end position="86"/>
    </location>
</feature>
<dbReference type="GO" id="GO:0003700">
    <property type="term" value="F:DNA-binding transcription factor activity"/>
    <property type="evidence" value="ECO:0007669"/>
    <property type="project" value="InterPro"/>
</dbReference>
<dbReference type="InterPro" id="IPR036388">
    <property type="entry name" value="WH-like_DNA-bd_sf"/>
</dbReference>
<dbReference type="InterPro" id="IPR011711">
    <property type="entry name" value="GntR_C"/>
</dbReference>
<keyword evidence="1" id="KW-0805">Transcription regulation</keyword>
<dbReference type="Gene3D" id="1.20.120.530">
    <property type="entry name" value="GntR ligand-binding domain-like"/>
    <property type="match status" value="1"/>
</dbReference>
<dbReference type="GO" id="GO:0003677">
    <property type="term" value="F:DNA binding"/>
    <property type="evidence" value="ECO:0007669"/>
    <property type="project" value="UniProtKB-KW"/>
</dbReference>
<keyword evidence="2" id="KW-0238">DNA-binding</keyword>
<reference evidence="5 6" key="2">
    <citation type="submission" date="2020-06" db="EMBL/GenBank/DDBJ databases">
        <title>Antribacter stalactiti gen. nov., sp. nov., a new member of the family Nacardiaceae isolated from a cave.</title>
        <authorList>
            <person name="Kim I.S."/>
        </authorList>
    </citation>
    <scope>NUCLEOTIDE SEQUENCE [LARGE SCALE GENOMIC DNA]</scope>
    <source>
        <strain evidence="5 6">YC2-7</strain>
    </source>
</reference>
<reference evidence="5 6" key="1">
    <citation type="submission" date="2019-05" db="EMBL/GenBank/DDBJ databases">
        <authorList>
            <person name="Lee S.D."/>
        </authorList>
    </citation>
    <scope>NUCLEOTIDE SEQUENCE [LARGE SCALE GENOMIC DNA]</scope>
    <source>
        <strain evidence="5 6">YC2-7</strain>
    </source>
</reference>
<evidence type="ECO:0000313" key="5">
    <source>
        <dbReference type="EMBL" id="NMN94997.1"/>
    </source>
</evidence>
<proteinExistence type="predicted"/>